<dbReference type="Proteomes" id="UP000887579">
    <property type="component" value="Unplaced"/>
</dbReference>
<sequence length="220" mass="24449">MVQSLFYSAIIFGCCFSVFANAAIDESCKDKVHNLVESNSPKDIPYPAKILNFTGTVYDTEQKPTCSNKQPTILMPGWVKLLGGELHVERDFDIVKDGMLRMTVKGSNFDDALCLNGTSQYLALPNSFCNLKVCDFIGVEMCKILQQKGVHTFDELKEKMGFNTTLAIPEPPSLLGISLLDLFSGDFSFIFALETEGQTILELKIPTNHDFLQIGVEDDE</sequence>
<name>A0AC34GRW3_9BILA</name>
<protein>
    <submittedName>
        <fullName evidence="2">Uncharacterized protein</fullName>
    </submittedName>
</protein>
<organism evidence="1 2">
    <name type="scientific">Panagrolaimus sp. ES5</name>
    <dbReference type="NCBI Taxonomy" id="591445"/>
    <lineage>
        <taxon>Eukaryota</taxon>
        <taxon>Metazoa</taxon>
        <taxon>Ecdysozoa</taxon>
        <taxon>Nematoda</taxon>
        <taxon>Chromadorea</taxon>
        <taxon>Rhabditida</taxon>
        <taxon>Tylenchina</taxon>
        <taxon>Panagrolaimomorpha</taxon>
        <taxon>Panagrolaimoidea</taxon>
        <taxon>Panagrolaimidae</taxon>
        <taxon>Panagrolaimus</taxon>
    </lineage>
</organism>
<proteinExistence type="predicted"/>
<reference evidence="2" key="1">
    <citation type="submission" date="2022-11" db="UniProtKB">
        <authorList>
            <consortium name="WormBaseParasite"/>
        </authorList>
    </citation>
    <scope>IDENTIFICATION</scope>
</reference>
<dbReference type="WBParaSite" id="ES5_v2.g735.t1">
    <property type="protein sequence ID" value="ES5_v2.g735.t1"/>
    <property type="gene ID" value="ES5_v2.g735"/>
</dbReference>
<accession>A0AC34GRW3</accession>
<evidence type="ECO:0000313" key="2">
    <source>
        <dbReference type="WBParaSite" id="ES5_v2.g735.t1"/>
    </source>
</evidence>
<evidence type="ECO:0000313" key="1">
    <source>
        <dbReference type="Proteomes" id="UP000887579"/>
    </source>
</evidence>